<keyword evidence="2" id="KW-1133">Transmembrane helix</keyword>
<name>A0A086Z0V5_9BIFI</name>
<dbReference type="PATRIC" id="fig|1437605.7.peg.594"/>
<evidence type="ECO:0000313" key="4">
    <source>
        <dbReference type="Proteomes" id="UP000029015"/>
    </source>
</evidence>
<dbReference type="EMBL" id="JGYK01000001">
    <property type="protein sequence ID" value="KFI40155.1"/>
    <property type="molecule type" value="Genomic_DNA"/>
</dbReference>
<feature type="compositionally biased region" description="Polar residues" evidence="1">
    <location>
        <begin position="229"/>
        <end position="239"/>
    </location>
</feature>
<feature type="transmembrane region" description="Helical" evidence="2">
    <location>
        <begin position="105"/>
        <end position="133"/>
    </location>
</feature>
<dbReference type="InterPro" id="IPR016566">
    <property type="entry name" value="UCP010219"/>
</dbReference>
<feature type="transmembrane region" description="Helical" evidence="2">
    <location>
        <begin position="187"/>
        <end position="211"/>
    </location>
</feature>
<evidence type="ECO:0000313" key="3">
    <source>
        <dbReference type="EMBL" id="KFI40155.1"/>
    </source>
</evidence>
<gene>
    <name evidence="3" type="ORF">BACT_0857</name>
</gene>
<feature type="transmembrane region" description="Helical" evidence="2">
    <location>
        <begin position="37"/>
        <end position="62"/>
    </location>
</feature>
<proteinExistence type="predicted"/>
<feature type="transmembrane region" description="Helical" evidence="2">
    <location>
        <begin position="74"/>
        <end position="93"/>
    </location>
</feature>
<comment type="caution">
    <text evidence="3">The sequence shown here is derived from an EMBL/GenBank/DDBJ whole genome shotgun (WGS) entry which is preliminary data.</text>
</comment>
<accession>A0A086Z0V5</accession>
<evidence type="ECO:0008006" key="5">
    <source>
        <dbReference type="Google" id="ProtNLM"/>
    </source>
</evidence>
<dbReference type="RefSeq" id="WP_051905290.1">
    <property type="nucleotide sequence ID" value="NZ_CP011786.1"/>
</dbReference>
<feature type="transmembrane region" description="Helical" evidence="2">
    <location>
        <begin position="154"/>
        <end position="175"/>
    </location>
</feature>
<keyword evidence="2" id="KW-0472">Membrane</keyword>
<protein>
    <recommendedName>
        <fullName evidence="5">Zinc ABC transporter permease</fullName>
    </recommendedName>
</protein>
<reference evidence="3 4" key="1">
    <citation type="submission" date="2014-03" db="EMBL/GenBank/DDBJ databases">
        <title>Genomics of Bifidobacteria.</title>
        <authorList>
            <person name="Ventura M."/>
            <person name="Milani C."/>
            <person name="Lugli G.A."/>
        </authorList>
    </citation>
    <scope>NUCLEOTIDE SEQUENCE [LARGE SCALE GENOMIC DNA]</scope>
    <source>
        <strain evidence="3 4">DSM 22766</strain>
    </source>
</reference>
<dbReference type="Proteomes" id="UP000029015">
    <property type="component" value="Unassembled WGS sequence"/>
</dbReference>
<dbReference type="KEGG" id="bact:AB656_02890"/>
<evidence type="ECO:0000256" key="1">
    <source>
        <dbReference type="SAM" id="MobiDB-lite"/>
    </source>
</evidence>
<dbReference type="AlphaFoldDB" id="A0A086Z0V5"/>
<dbReference type="Pfam" id="PF11361">
    <property type="entry name" value="DUF3159"/>
    <property type="match status" value="1"/>
</dbReference>
<evidence type="ECO:0000256" key="2">
    <source>
        <dbReference type="SAM" id="Phobius"/>
    </source>
</evidence>
<dbReference type="PIRSF" id="PIRSF010219">
    <property type="entry name" value="UCP010219"/>
    <property type="match status" value="1"/>
</dbReference>
<dbReference type="eggNOG" id="ENOG5031MNQ">
    <property type="taxonomic scope" value="Bacteria"/>
</dbReference>
<keyword evidence="2" id="KW-0812">Transmembrane</keyword>
<organism evidence="3 4">
    <name type="scientific">Bifidobacterium actinocoloniiforme DSM 22766</name>
    <dbReference type="NCBI Taxonomy" id="1437605"/>
    <lineage>
        <taxon>Bacteria</taxon>
        <taxon>Bacillati</taxon>
        <taxon>Actinomycetota</taxon>
        <taxon>Actinomycetes</taxon>
        <taxon>Bifidobacteriales</taxon>
        <taxon>Bifidobacteriaceae</taxon>
        <taxon>Bifidobacterium</taxon>
    </lineage>
</organism>
<keyword evidence="4" id="KW-1185">Reference proteome</keyword>
<feature type="region of interest" description="Disordered" evidence="1">
    <location>
        <begin position="222"/>
        <end position="247"/>
    </location>
</feature>
<sequence>MKEPGRTGLAAVASDDFSVYRAIGGWRGAVESVLPGLVFLLLFITSGDLKVTVLVSGLLALIQLALRLIFRQSWLGALTGLLAVGICLAWAWLSRDARSYYLPGFITNVAWIVALALTMACRAPGVGLLVEYVRRPILAGWREWLNAWRRDPELYKGYWLASLMWLLLFAARLAVQLPLYLSHRLAWLGTARLVMGLPLFALGIWLTWLLLAGPFHRRKLAEEAERTGQAGQERQTGSTEKPDQVSR</sequence>
<dbReference type="STRING" id="1437605.AB656_02890"/>